<evidence type="ECO:0000313" key="8">
    <source>
        <dbReference type="Proteomes" id="UP001175261"/>
    </source>
</evidence>
<comment type="caution">
    <text evidence="7">The sequence shown here is derived from an EMBL/GenBank/DDBJ whole genome shotgun (WGS) entry which is preliminary data.</text>
</comment>
<keyword evidence="2" id="KW-0805">Transcription regulation</keyword>
<protein>
    <recommendedName>
        <fullName evidence="6">Zn(2)-C6 fungal-type domain-containing protein</fullName>
    </recommendedName>
</protein>
<dbReference type="AlphaFoldDB" id="A0AA39L4L2"/>
<dbReference type="Pfam" id="PF00172">
    <property type="entry name" value="Zn_clus"/>
    <property type="match status" value="1"/>
</dbReference>
<dbReference type="Gene3D" id="4.10.240.10">
    <property type="entry name" value="Zn(2)-C6 fungal-type DNA-binding domain"/>
    <property type="match status" value="1"/>
</dbReference>
<sequence length="775" mass="86261">MVGRLHQAQHQSGEGSGNAPELFLISEISDTTSIRVSLPSVSSKHRISATSPLPTPADARFLDPSSSMMSARAAKDNPRHNRKICKACDPCRLRKVRCDGGQPCSQIRCQEEPSLCSYREKIRVRRVRQANREPRTGPQEGEPIWHDRDVSITGTSPAQSEELPENDGRSGIRKRKTYSDNVIRSRTRDHVTNDVELNPHVSIVATHETPQSTDSPQLFYGPSSNFAFLQQLHRGILNKTARGRRRRGSDVEEGGPGLDMFLQRSIFFGTPQRVQLDPMFPTGAVMTPQVDFGQVALFVKRFKEAHSHIYPFMADAELEALQQQLCQDISIITGEAHLPPQKRVLILAMLALGALATPQTDQAEYLYALAKREALFFSESITLSMIQFSILLAGYQIHLGRPNSAYIHLGTASRNAFSMGLHRDSPTRAGHMGNQTERQATLWSLYFHERWTALTLGRKGAISIHDISCPVLDGFSIMAAMCQLACIMEDCVELIYTRRCESLRQLYVQAEKIHSRLRQFGDKFSIGPSFSIMETSEYNDVASFQLNAHFYHAILLTFRPFLVANAVMTAQARQKEGMWLRQACRCAVGAAQDSITHISDVFHSSVDAELIKSLRYTSYFLECCSSVLLHDSLWSPSTMPHHLEYIKIAISCFESMVNDIPATLGLNSIQRVLQAVENALAHGDGSSTTTPIGEQGAPPFEGLQTPTSAISGAPSTDQQHVYFTDLWNQDIAGVQNPVAPGWEFQTQDVNFDVMTTDLLHFFAPDGGHPGKARMM</sequence>
<evidence type="ECO:0000256" key="4">
    <source>
        <dbReference type="ARBA" id="ARBA00023242"/>
    </source>
</evidence>
<dbReference type="GO" id="GO:0000978">
    <property type="term" value="F:RNA polymerase II cis-regulatory region sequence-specific DNA binding"/>
    <property type="evidence" value="ECO:0007669"/>
    <property type="project" value="TreeGrafter"/>
</dbReference>
<dbReference type="GO" id="GO:0000435">
    <property type="term" value="P:positive regulation of transcription from RNA polymerase II promoter by galactose"/>
    <property type="evidence" value="ECO:0007669"/>
    <property type="project" value="TreeGrafter"/>
</dbReference>
<dbReference type="SMART" id="SM00066">
    <property type="entry name" value="GAL4"/>
    <property type="match status" value="1"/>
</dbReference>
<dbReference type="InterPro" id="IPR051127">
    <property type="entry name" value="Fungal_SecMet_Regulators"/>
</dbReference>
<gene>
    <name evidence="7" type="ORF">NLU13_9676</name>
</gene>
<keyword evidence="4" id="KW-0539">Nucleus</keyword>
<dbReference type="CDD" id="cd00067">
    <property type="entry name" value="GAL4"/>
    <property type="match status" value="1"/>
</dbReference>
<keyword evidence="1" id="KW-0479">Metal-binding</keyword>
<dbReference type="GO" id="GO:0008270">
    <property type="term" value="F:zinc ion binding"/>
    <property type="evidence" value="ECO:0007669"/>
    <property type="project" value="InterPro"/>
</dbReference>
<dbReference type="GO" id="GO:0006351">
    <property type="term" value="P:DNA-templated transcription"/>
    <property type="evidence" value="ECO:0007669"/>
    <property type="project" value="InterPro"/>
</dbReference>
<dbReference type="Proteomes" id="UP001175261">
    <property type="component" value="Unassembled WGS sequence"/>
</dbReference>
<dbReference type="SMART" id="SM00906">
    <property type="entry name" value="Fungal_trans"/>
    <property type="match status" value="1"/>
</dbReference>
<keyword evidence="8" id="KW-1185">Reference proteome</keyword>
<dbReference type="InterPro" id="IPR001138">
    <property type="entry name" value="Zn2Cys6_DnaBD"/>
</dbReference>
<dbReference type="PANTHER" id="PTHR47424:SF15">
    <property type="entry name" value="ZN(II)2CYS6 TRANSCRIPTION FACTOR (EUROFUNG)"/>
    <property type="match status" value="1"/>
</dbReference>
<dbReference type="CDD" id="cd12148">
    <property type="entry name" value="fungal_TF_MHR"/>
    <property type="match status" value="1"/>
</dbReference>
<dbReference type="GO" id="GO:0000981">
    <property type="term" value="F:DNA-binding transcription factor activity, RNA polymerase II-specific"/>
    <property type="evidence" value="ECO:0007669"/>
    <property type="project" value="InterPro"/>
</dbReference>
<dbReference type="InterPro" id="IPR007219">
    <property type="entry name" value="XnlR_reg_dom"/>
</dbReference>
<keyword evidence="3" id="KW-0804">Transcription</keyword>
<accession>A0AA39L4L2</accession>
<evidence type="ECO:0000313" key="7">
    <source>
        <dbReference type="EMBL" id="KAK0383765.1"/>
    </source>
</evidence>
<organism evidence="7 8">
    <name type="scientific">Sarocladium strictum</name>
    <name type="common">Black bundle disease fungus</name>
    <name type="synonym">Acremonium strictum</name>
    <dbReference type="NCBI Taxonomy" id="5046"/>
    <lineage>
        <taxon>Eukaryota</taxon>
        <taxon>Fungi</taxon>
        <taxon>Dikarya</taxon>
        <taxon>Ascomycota</taxon>
        <taxon>Pezizomycotina</taxon>
        <taxon>Sordariomycetes</taxon>
        <taxon>Hypocreomycetidae</taxon>
        <taxon>Hypocreales</taxon>
        <taxon>Sarocladiaceae</taxon>
        <taxon>Sarocladium</taxon>
    </lineage>
</organism>
<proteinExistence type="predicted"/>
<dbReference type="GO" id="GO:0005634">
    <property type="term" value="C:nucleus"/>
    <property type="evidence" value="ECO:0007669"/>
    <property type="project" value="TreeGrafter"/>
</dbReference>
<evidence type="ECO:0000259" key="6">
    <source>
        <dbReference type="PROSITE" id="PS50048"/>
    </source>
</evidence>
<evidence type="ECO:0000256" key="1">
    <source>
        <dbReference type="ARBA" id="ARBA00022723"/>
    </source>
</evidence>
<feature type="domain" description="Zn(2)-C6 fungal-type" evidence="6">
    <location>
        <begin position="87"/>
        <end position="118"/>
    </location>
</feature>
<evidence type="ECO:0000256" key="2">
    <source>
        <dbReference type="ARBA" id="ARBA00023015"/>
    </source>
</evidence>
<dbReference type="PANTHER" id="PTHR47424">
    <property type="entry name" value="REGULATORY PROTEIN GAL4"/>
    <property type="match status" value="1"/>
</dbReference>
<dbReference type="Pfam" id="PF04082">
    <property type="entry name" value="Fungal_trans"/>
    <property type="match status" value="1"/>
</dbReference>
<feature type="region of interest" description="Disordered" evidence="5">
    <location>
        <begin position="128"/>
        <end position="189"/>
    </location>
</feature>
<evidence type="ECO:0000256" key="3">
    <source>
        <dbReference type="ARBA" id="ARBA00023163"/>
    </source>
</evidence>
<reference evidence="7" key="1">
    <citation type="submission" date="2022-10" db="EMBL/GenBank/DDBJ databases">
        <title>Determination and structural analysis of whole genome sequence of Sarocladium strictum F4-1.</title>
        <authorList>
            <person name="Hu L."/>
            <person name="Jiang Y."/>
        </authorList>
    </citation>
    <scope>NUCLEOTIDE SEQUENCE</scope>
    <source>
        <strain evidence="7">F4-1</strain>
    </source>
</reference>
<dbReference type="EMBL" id="JAPDFR010000009">
    <property type="protein sequence ID" value="KAK0383765.1"/>
    <property type="molecule type" value="Genomic_DNA"/>
</dbReference>
<dbReference type="SUPFAM" id="SSF57701">
    <property type="entry name" value="Zn2/Cys6 DNA-binding domain"/>
    <property type="match status" value="1"/>
</dbReference>
<evidence type="ECO:0000256" key="5">
    <source>
        <dbReference type="SAM" id="MobiDB-lite"/>
    </source>
</evidence>
<dbReference type="InterPro" id="IPR036864">
    <property type="entry name" value="Zn2-C6_fun-type_DNA-bd_sf"/>
</dbReference>
<dbReference type="PROSITE" id="PS50048">
    <property type="entry name" value="ZN2_CY6_FUNGAL_2"/>
    <property type="match status" value="1"/>
</dbReference>
<name>A0AA39L4L2_SARSR</name>